<evidence type="ECO:0008006" key="3">
    <source>
        <dbReference type="Google" id="ProtNLM"/>
    </source>
</evidence>
<proteinExistence type="predicted"/>
<dbReference type="Gene3D" id="3.40.50.2000">
    <property type="entry name" value="Glycogen Phosphorylase B"/>
    <property type="match status" value="2"/>
</dbReference>
<dbReference type="OrthoDB" id="6638088at2"/>
<reference evidence="1 2" key="1">
    <citation type="submission" date="2012-02" db="EMBL/GenBank/DDBJ databases">
        <title>The Genome Sequence of Bacteroides cellulosilyticus CL02T12C19.</title>
        <authorList>
            <consortium name="The Broad Institute Genome Sequencing Platform"/>
            <person name="Earl A."/>
            <person name="Ward D."/>
            <person name="Feldgarden M."/>
            <person name="Gevers D."/>
            <person name="Zitomersky N.L."/>
            <person name="Coyne M.J."/>
            <person name="Comstock L.E."/>
            <person name="Young S.K."/>
            <person name="Zeng Q."/>
            <person name="Gargeya S."/>
            <person name="Fitzgerald M."/>
            <person name="Haas B."/>
            <person name="Abouelleil A."/>
            <person name="Alvarado L."/>
            <person name="Arachchi H.M."/>
            <person name="Berlin A."/>
            <person name="Chapman S.B."/>
            <person name="Gearin G."/>
            <person name="Goldberg J."/>
            <person name="Griggs A."/>
            <person name="Gujja S."/>
            <person name="Hansen M."/>
            <person name="Heiman D."/>
            <person name="Howarth C."/>
            <person name="Larimer J."/>
            <person name="Lui A."/>
            <person name="MacDonald P.J.P."/>
            <person name="McCowen C."/>
            <person name="Montmayeur A."/>
            <person name="Murphy C."/>
            <person name="Neiman D."/>
            <person name="Pearson M."/>
            <person name="Priest M."/>
            <person name="Roberts A."/>
            <person name="Saif S."/>
            <person name="Shea T."/>
            <person name="Sisk P."/>
            <person name="Stolte C."/>
            <person name="Sykes S."/>
            <person name="Wortman J."/>
            <person name="Nusbaum C."/>
            <person name="Birren B."/>
        </authorList>
    </citation>
    <scope>NUCLEOTIDE SEQUENCE [LARGE SCALE GENOMIC DNA]</scope>
    <source>
        <strain evidence="1 2">CL02T12C19</strain>
    </source>
</reference>
<name>I9QFN2_9BACE</name>
<comment type="caution">
    <text evidence="1">The sequence shown here is derived from an EMBL/GenBank/DDBJ whole genome shotgun (WGS) entry which is preliminary data.</text>
</comment>
<dbReference type="AlphaFoldDB" id="I9QFN2"/>
<sequence>MKILIIGEYSGFASNLALGFKKLGCEVVILGNLDGWKKIDSGEGTILYPVKNITIAGWTIRRTWMFSGIYSHFKYYLPNIKRFNACFDVAIVVNYEFVRLDYEIWSSRISYNDLKKILKKDGKIYLTACGNDMPYLKNASNLRYSPYSSIARNRYFERRLMKLFDQTLQNIRGVIPVMYDYAVAYRCIQKEYFVNVLPTIPLPINVDTFSYDNIIGNKIVIYHGKVSSVKGGKFIIPALEKLQNLYPDKVEIVLHEKMPLQKYLMELPKANIVVDQCLGYSYGMNAIYAMAMGKIVLSGNESECEQEFGCKVPVVNILPDSDDIFNKLEELIMQPQEVLSKMSLDAYNFVQGFHSDVLVAKQYLDIFSKY</sequence>
<accession>I9QFN2</accession>
<dbReference type="PATRIC" id="fig|997874.3.peg.3719"/>
<keyword evidence="2" id="KW-1185">Reference proteome</keyword>
<dbReference type="Proteomes" id="UP000003741">
    <property type="component" value="Unassembled WGS sequence"/>
</dbReference>
<dbReference type="EMBL" id="AGXG01000080">
    <property type="protein sequence ID" value="EIY27953.1"/>
    <property type="molecule type" value="Genomic_DNA"/>
</dbReference>
<protein>
    <recommendedName>
        <fullName evidence="3">Glycosyl transferase family 1 domain-containing protein</fullName>
    </recommendedName>
</protein>
<gene>
    <name evidence="1" type="ORF">HMPREF1062_03628</name>
</gene>
<dbReference type="SUPFAM" id="SSF53756">
    <property type="entry name" value="UDP-Glycosyltransferase/glycogen phosphorylase"/>
    <property type="match status" value="1"/>
</dbReference>
<evidence type="ECO:0000313" key="1">
    <source>
        <dbReference type="EMBL" id="EIY27953.1"/>
    </source>
</evidence>
<organism evidence="1 2">
    <name type="scientific">Bacteroides cellulosilyticus CL02T12C19</name>
    <dbReference type="NCBI Taxonomy" id="997874"/>
    <lineage>
        <taxon>Bacteria</taxon>
        <taxon>Pseudomonadati</taxon>
        <taxon>Bacteroidota</taxon>
        <taxon>Bacteroidia</taxon>
        <taxon>Bacteroidales</taxon>
        <taxon>Bacteroidaceae</taxon>
        <taxon>Bacteroides</taxon>
    </lineage>
</organism>
<dbReference type="RefSeq" id="WP_007217973.1">
    <property type="nucleotide sequence ID" value="NZ_JH724087.1"/>
</dbReference>
<evidence type="ECO:0000313" key="2">
    <source>
        <dbReference type="Proteomes" id="UP000003741"/>
    </source>
</evidence>
<dbReference type="HOGENOM" id="CLU_055801_0_0_10"/>